<accession>A0ABY4ERF8</accession>
<keyword evidence="3" id="KW-1185">Reference proteome</keyword>
<dbReference type="Gene3D" id="2.40.50.90">
    <property type="match status" value="1"/>
</dbReference>
<dbReference type="Proteomes" id="UP000831782">
    <property type="component" value="Chromosome"/>
</dbReference>
<evidence type="ECO:0008006" key="4">
    <source>
        <dbReference type="Google" id="ProtNLM"/>
    </source>
</evidence>
<proteinExistence type="predicted"/>
<dbReference type="SUPFAM" id="SSF50199">
    <property type="entry name" value="Staphylococcal nuclease"/>
    <property type="match status" value="1"/>
</dbReference>
<dbReference type="InterPro" id="IPR035437">
    <property type="entry name" value="SNase_OB-fold_sf"/>
</dbReference>
<gene>
    <name evidence="2" type="ORF">MUN88_13095</name>
</gene>
<feature type="signal peptide" evidence="1">
    <location>
        <begin position="1"/>
        <end position="23"/>
    </location>
</feature>
<keyword evidence="1" id="KW-0732">Signal</keyword>
<reference evidence="2 3" key="1">
    <citation type="submission" date="2022-04" db="EMBL/GenBank/DDBJ databases">
        <title>Gracilibacillus sp. isolated from saltern.</title>
        <authorList>
            <person name="Won M."/>
            <person name="Lee C.-M."/>
            <person name="Woen H.-Y."/>
            <person name="Kwon S.-W."/>
        </authorList>
    </citation>
    <scope>NUCLEOTIDE SEQUENCE [LARGE SCALE GENOMIC DNA]</scope>
    <source>
        <strain evidence="2 3">SSWR10-1</strain>
    </source>
</reference>
<sequence length="90" mass="10253">MFQKIALTLLLLTGIFLTSCDLATMESISEGAYDAEAKVIRVVDGDTIKIEIDGKEENIRLLLVEPLKRNILIYQNSHSERKLQTLQKKY</sequence>
<organism evidence="2 3">
    <name type="scientific">Gracilibacillus caseinilyticus</name>
    <dbReference type="NCBI Taxonomy" id="2932256"/>
    <lineage>
        <taxon>Bacteria</taxon>
        <taxon>Bacillati</taxon>
        <taxon>Bacillota</taxon>
        <taxon>Bacilli</taxon>
        <taxon>Bacillales</taxon>
        <taxon>Bacillaceae</taxon>
        <taxon>Gracilibacillus</taxon>
    </lineage>
</organism>
<protein>
    <recommendedName>
        <fullName evidence="4">Nuclease homologue</fullName>
    </recommendedName>
</protein>
<name>A0ABY4ERF8_9BACI</name>
<evidence type="ECO:0000313" key="3">
    <source>
        <dbReference type="Proteomes" id="UP000831782"/>
    </source>
</evidence>
<dbReference type="PROSITE" id="PS51257">
    <property type="entry name" value="PROKAR_LIPOPROTEIN"/>
    <property type="match status" value="1"/>
</dbReference>
<dbReference type="EMBL" id="CP095072">
    <property type="protein sequence ID" value="UOQ47018.1"/>
    <property type="molecule type" value="Genomic_DNA"/>
</dbReference>
<evidence type="ECO:0000256" key="1">
    <source>
        <dbReference type="SAM" id="SignalP"/>
    </source>
</evidence>
<dbReference type="RefSeq" id="WP_244715729.1">
    <property type="nucleotide sequence ID" value="NZ_CP095072.1"/>
</dbReference>
<evidence type="ECO:0000313" key="2">
    <source>
        <dbReference type="EMBL" id="UOQ47018.1"/>
    </source>
</evidence>
<feature type="chain" id="PRO_5047311752" description="Nuclease homologue" evidence="1">
    <location>
        <begin position="24"/>
        <end position="90"/>
    </location>
</feature>